<feature type="transmembrane region" description="Helical" evidence="7">
    <location>
        <begin position="125"/>
        <end position="142"/>
    </location>
</feature>
<dbReference type="Pfam" id="PF04039">
    <property type="entry name" value="MnhB"/>
    <property type="match status" value="1"/>
</dbReference>
<evidence type="ECO:0000256" key="2">
    <source>
        <dbReference type="ARBA" id="ARBA00009425"/>
    </source>
</evidence>
<dbReference type="InterPro" id="IPR007182">
    <property type="entry name" value="MnhB"/>
</dbReference>
<feature type="transmembrane region" description="Helical" evidence="7">
    <location>
        <begin position="67"/>
        <end position="84"/>
    </location>
</feature>
<evidence type="ECO:0000256" key="1">
    <source>
        <dbReference type="ARBA" id="ARBA00004651"/>
    </source>
</evidence>
<evidence type="ECO:0000256" key="7">
    <source>
        <dbReference type="SAM" id="Phobius"/>
    </source>
</evidence>
<evidence type="ECO:0000256" key="6">
    <source>
        <dbReference type="ARBA" id="ARBA00023136"/>
    </source>
</evidence>
<keyword evidence="10" id="KW-1185">Reference proteome</keyword>
<comment type="caution">
    <text evidence="9">The sequence shown here is derived from an EMBL/GenBank/DDBJ whole genome shotgun (WGS) entry which is preliminary data.</text>
</comment>
<sequence>MTPTLGRILFASLFAILGGLLFWAFTVALLEGPPERLAVIAADAIPLSGVSNPVTSVLLNFRAYDTLLEMAVLLAALLGIWAAGPASPGFERAGIVFASLTDWLVPLLILAAGYLLWVGGHAPGGAFQAGALLAAAGVVLRLSGQADAGLPRGVWLRALAVAGLAAFVLVGLGLLVIGQGFLTYPLAHAKWLILSIETAATLAIGATLAAAYVGGRVGDEGSA</sequence>
<dbReference type="EMBL" id="JBDKXB010000028">
    <property type="protein sequence ID" value="MEY6433764.1"/>
    <property type="molecule type" value="Genomic_DNA"/>
</dbReference>
<feature type="transmembrane region" description="Helical" evidence="7">
    <location>
        <begin position="96"/>
        <end position="119"/>
    </location>
</feature>
<feature type="domain" description="Na+/H+ antiporter MnhB subunit-related protein" evidence="8">
    <location>
        <begin position="97"/>
        <end position="205"/>
    </location>
</feature>
<reference evidence="9 10" key="1">
    <citation type="submission" date="2024-05" db="EMBL/GenBank/DDBJ databases">
        <title>Genome Sequence and Characterization of the New Strain Purple Sulfur Bacterium of Genus Thioalkalicoccus.</title>
        <authorList>
            <person name="Bryantseva I.A."/>
            <person name="Kyndt J.A."/>
            <person name="Imhoff J.F."/>
        </authorList>
    </citation>
    <scope>NUCLEOTIDE SEQUENCE [LARGE SCALE GENOMIC DNA]</scope>
    <source>
        <strain evidence="9 10">Um2</strain>
    </source>
</reference>
<dbReference type="PANTHER" id="PTHR33932:SF4">
    <property type="entry name" value="NA(+)_H(+) ANTIPORTER SUBUNIT B"/>
    <property type="match status" value="1"/>
</dbReference>
<evidence type="ECO:0000313" key="9">
    <source>
        <dbReference type="EMBL" id="MEY6433764.1"/>
    </source>
</evidence>
<evidence type="ECO:0000256" key="3">
    <source>
        <dbReference type="ARBA" id="ARBA00022475"/>
    </source>
</evidence>
<keyword evidence="3" id="KW-1003">Cell membrane</keyword>
<evidence type="ECO:0000259" key="8">
    <source>
        <dbReference type="Pfam" id="PF04039"/>
    </source>
</evidence>
<feature type="transmembrane region" description="Helical" evidence="7">
    <location>
        <begin position="37"/>
        <end position="61"/>
    </location>
</feature>
<dbReference type="PANTHER" id="PTHR33932">
    <property type="entry name" value="NA(+)/H(+) ANTIPORTER SUBUNIT B"/>
    <property type="match status" value="1"/>
</dbReference>
<feature type="transmembrane region" description="Helical" evidence="7">
    <location>
        <begin position="154"/>
        <end position="177"/>
    </location>
</feature>
<feature type="transmembrane region" description="Helical" evidence="7">
    <location>
        <begin position="6"/>
        <end position="30"/>
    </location>
</feature>
<dbReference type="RefSeq" id="WP_369668151.1">
    <property type="nucleotide sequence ID" value="NZ_JBDKXB010000028.1"/>
</dbReference>
<dbReference type="Proteomes" id="UP001564408">
    <property type="component" value="Unassembled WGS sequence"/>
</dbReference>
<evidence type="ECO:0000256" key="4">
    <source>
        <dbReference type="ARBA" id="ARBA00022692"/>
    </source>
</evidence>
<keyword evidence="4 7" id="KW-0812">Transmembrane</keyword>
<accession>A0ABV4BIX9</accession>
<evidence type="ECO:0000256" key="5">
    <source>
        <dbReference type="ARBA" id="ARBA00022989"/>
    </source>
</evidence>
<keyword evidence="6 7" id="KW-0472">Membrane</keyword>
<organism evidence="9 10">
    <name type="scientific">Thioalkalicoccus limnaeus</name>
    <dbReference type="NCBI Taxonomy" id="120681"/>
    <lineage>
        <taxon>Bacteria</taxon>
        <taxon>Pseudomonadati</taxon>
        <taxon>Pseudomonadota</taxon>
        <taxon>Gammaproteobacteria</taxon>
        <taxon>Chromatiales</taxon>
        <taxon>Chromatiaceae</taxon>
        <taxon>Thioalkalicoccus</taxon>
    </lineage>
</organism>
<feature type="transmembrane region" description="Helical" evidence="7">
    <location>
        <begin position="189"/>
        <end position="213"/>
    </location>
</feature>
<gene>
    <name evidence="9" type="ORF">ABC977_15270</name>
</gene>
<proteinExistence type="inferred from homology"/>
<keyword evidence="5 7" id="KW-1133">Transmembrane helix</keyword>
<protein>
    <submittedName>
        <fullName evidence="9">MnhB domain-containing protein</fullName>
    </submittedName>
</protein>
<comment type="subcellular location">
    <subcellularLocation>
        <location evidence="1">Cell membrane</location>
        <topology evidence="1">Multi-pass membrane protein</topology>
    </subcellularLocation>
</comment>
<evidence type="ECO:0000313" key="10">
    <source>
        <dbReference type="Proteomes" id="UP001564408"/>
    </source>
</evidence>
<comment type="similarity">
    <text evidence="2">Belongs to the CPA3 antiporters (TC 2.A.63) subunit B family.</text>
</comment>
<dbReference type="InterPro" id="IPR050622">
    <property type="entry name" value="CPA3_antiporter_subunitB"/>
</dbReference>
<name>A0ABV4BIX9_9GAMM</name>